<evidence type="ECO:0000256" key="2">
    <source>
        <dbReference type="ARBA" id="ARBA00012135"/>
    </source>
</evidence>
<dbReference type="GO" id="GO:0005524">
    <property type="term" value="F:ATP binding"/>
    <property type="evidence" value="ECO:0007669"/>
    <property type="project" value="UniProtKB-KW"/>
</dbReference>
<dbReference type="GO" id="GO:0005829">
    <property type="term" value="C:cytosol"/>
    <property type="evidence" value="ECO:0007669"/>
    <property type="project" value="TreeGrafter"/>
</dbReference>
<proteinExistence type="predicted"/>
<dbReference type="InterPro" id="IPR004399">
    <property type="entry name" value="HMP/HMP-P_kinase_dom"/>
</dbReference>
<sequence>MQTNKTSLPPQSADTQRQRIPIAMTIAGSDSGGGAGIQADLKTFSARGVYGASTITALTAQNTCSVSAIHEVAPEFVTQQLVAVLSDLKVDAIKIGMLASIPIIEAIGVVLDQYPDIPVVLDPVMVAKSGDSLLHSDAIEALRDILFPRATLITPNIPEAAMLLGDVEASSEAQMEAQARALSRFGCSAVLLKGGHLASSDSTDLLLQDGAIHRFCYPRIPTSNTHGTGCTLSSAITAEIAKGLPLHTAIAIAEQYIHEAIACADQLDVGHGHGPVHHFHALWS</sequence>
<dbReference type="SUPFAM" id="SSF53613">
    <property type="entry name" value="Ribokinase-like"/>
    <property type="match status" value="1"/>
</dbReference>
<organism evidence="8 9">
    <name type="scientific">Granulosicoccus antarcticus IMCC3135</name>
    <dbReference type="NCBI Taxonomy" id="1192854"/>
    <lineage>
        <taxon>Bacteria</taxon>
        <taxon>Pseudomonadati</taxon>
        <taxon>Pseudomonadota</taxon>
        <taxon>Gammaproteobacteria</taxon>
        <taxon>Chromatiales</taxon>
        <taxon>Granulosicoccaceae</taxon>
        <taxon>Granulosicoccus</taxon>
    </lineage>
</organism>
<gene>
    <name evidence="8" type="primary">thiD</name>
    <name evidence="8" type="ORF">IMCC3135_19865</name>
</gene>
<keyword evidence="4" id="KW-0547">Nucleotide-binding</keyword>
<dbReference type="Gene3D" id="3.40.1190.20">
    <property type="match status" value="1"/>
</dbReference>
<dbReference type="PANTHER" id="PTHR20858:SF17">
    <property type="entry name" value="HYDROXYMETHYLPYRIMIDINE_PHOSPHOMETHYLPYRIMIDINE KINASE THI20-RELATED"/>
    <property type="match status" value="1"/>
</dbReference>
<dbReference type="GO" id="GO:0009228">
    <property type="term" value="P:thiamine biosynthetic process"/>
    <property type="evidence" value="ECO:0007669"/>
    <property type="project" value="InterPro"/>
</dbReference>
<dbReference type="PANTHER" id="PTHR20858">
    <property type="entry name" value="PHOSPHOMETHYLPYRIMIDINE KINASE"/>
    <property type="match status" value="1"/>
</dbReference>
<dbReference type="GO" id="GO:0008902">
    <property type="term" value="F:hydroxymethylpyrimidine kinase activity"/>
    <property type="evidence" value="ECO:0007669"/>
    <property type="project" value="UniProtKB-EC"/>
</dbReference>
<evidence type="ECO:0000256" key="3">
    <source>
        <dbReference type="ARBA" id="ARBA00022679"/>
    </source>
</evidence>
<keyword evidence="9" id="KW-1185">Reference proteome</keyword>
<dbReference type="KEGG" id="gai:IMCC3135_19865"/>
<comment type="pathway">
    <text evidence="1">Cofactor biosynthesis; thiamine diphosphate biosynthesis.</text>
</comment>
<keyword evidence="5 8" id="KW-0418">Kinase</keyword>
<dbReference type="EMBL" id="CP018632">
    <property type="protein sequence ID" value="ASJ74051.1"/>
    <property type="molecule type" value="Genomic_DNA"/>
</dbReference>
<feature type="domain" description="Pyridoxamine kinase/Phosphomethylpyrimidine kinase" evidence="7">
    <location>
        <begin position="30"/>
        <end position="277"/>
    </location>
</feature>
<keyword evidence="6" id="KW-0067">ATP-binding</keyword>
<dbReference type="GO" id="GO:0009229">
    <property type="term" value="P:thiamine diphosphate biosynthetic process"/>
    <property type="evidence" value="ECO:0007669"/>
    <property type="project" value="UniProtKB-UniPathway"/>
</dbReference>
<dbReference type="FunFam" id="3.40.1190.20:FF:000003">
    <property type="entry name" value="Phosphomethylpyrimidine kinase ThiD"/>
    <property type="match status" value="1"/>
</dbReference>
<evidence type="ECO:0000259" key="7">
    <source>
        <dbReference type="Pfam" id="PF08543"/>
    </source>
</evidence>
<dbReference type="RefSeq" id="WP_088919140.1">
    <property type="nucleotide sequence ID" value="NZ_CP018632.1"/>
</dbReference>
<dbReference type="GO" id="GO:0008972">
    <property type="term" value="F:phosphomethylpyrimidine kinase activity"/>
    <property type="evidence" value="ECO:0007669"/>
    <property type="project" value="InterPro"/>
</dbReference>
<reference evidence="8 9" key="1">
    <citation type="submission" date="2016-12" db="EMBL/GenBank/DDBJ databases">
        <authorList>
            <person name="Song W.-J."/>
            <person name="Kurnit D.M."/>
        </authorList>
    </citation>
    <scope>NUCLEOTIDE SEQUENCE [LARGE SCALE GENOMIC DNA]</scope>
    <source>
        <strain evidence="8 9">IMCC3135</strain>
    </source>
</reference>
<evidence type="ECO:0000256" key="1">
    <source>
        <dbReference type="ARBA" id="ARBA00004948"/>
    </source>
</evidence>
<name>A0A2Z2NVI8_9GAMM</name>
<evidence type="ECO:0000313" key="9">
    <source>
        <dbReference type="Proteomes" id="UP000250079"/>
    </source>
</evidence>
<dbReference type="InterPro" id="IPR029056">
    <property type="entry name" value="Ribokinase-like"/>
</dbReference>
<protein>
    <recommendedName>
        <fullName evidence="2">hydroxymethylpyrimidine kinase</fullName>
        <ecNumber evidence="2">2.7.1.49</ecNumber>
    </recommendedName>
</protein>
<evidence type="ECO:0000313" key="8">
    <source>
        <dbReference type="EMBL" id="ASJ74051.1"/>
    </source>
</evidence>
<dbReference type="OrthoDB" id="9810880at2"/>
<evidence type="ECO:0000256" key="5">
    <source>
        <dbReference type="ARBA" id="ARBA00022777"/>
    </source>
</evidence>
<dbReference type="Pfam" id="PF08543">
    <property type="entry name" value="Phos_pyr_kin"/>
    <property type="match status" value="1"/>
</dbReference>
<dbReference type="UniPathway" id="UPA00060">
    <property type="reaction ID" value="UER00138"/>
</dbReference>
<dbReference type="EC" id="2.7.1.49" evidence="2"/>
<dbReference type="CDD" id="cd01169">
    <property type="entry name" value="HMPP_kinase"/>
    <property type="match status" value="1"/>
</dbReference>
<dbReference type="NCBIfam" id="TIGR00097">
    <property type="entry name" value="HMP-P_kinase"/>
    <property type="match status" value="1"/>
</dbReference>
<accession>A0A2Z2NVI8</accession>
<evidence type="ECO:0000256" key="6">
    <source>
        <dbReference type="ARBA" id="ARBA00022840"/>
    </source>
</evidence>
<dbReference type="AlphaFoldDB" id="A0A2Z2NVI8"/>
<keyword evidence="3 8" id="KW-0808">Transferase</keyword>
<dbReference type="InterPro" id="IPR013749">
    <property type="entry name" value="PM/HMP-P_kinase-1"/>
</dbReference>
<dbReference type="Proteomes" id="UP000250079">
    <property type="component" value="Chromosome"/>
</dbReference>
<evidence type="ECO:0000256" key="4">
    <source>
        <dbReference type="ARBA" id="ARBA00022741"/>
    </source>
</evidence>